<dbReference type="EMBL" id="FLUN01000001">
    <property type="protein sequence ID" value="SBW05658.1"/>
    <property type="molecule type" value="Genomic_DNA"/>
</dbReference>
<gene>
    <name evidence="1" type="ORF">KL86CLO1_12060</name>
</gene>
<evidence type="ECO:0000313" key="1">
    <source>
        <dbReference type="EMBL" id="SBW05658.1"/>
    </source>
</evidence>
<dbReference type="SUPFAM" id="SSF54913">
    <property type="entry name" value="GlnB-like"/>
    <property type="match status" value="1"/>
</dbReference>
<dbReference type="InterPro" id="IPR011322">
    <property type="entry name" value="N-reg_PII-like_a/b"/>
</dbReference>
<reference evidence="1" key="1">
    <citation type="submission" date="2016-04" db="EMBL/GenBank/DDBJ databases">
        <authorList>
            <person name="Evans L.H."/>
            <person name="Alamgir A."/>
            <person name="Owens N."/>
            <person name="Weber N.D."/>
            <person name="Virtaneva K."/>
            <person name="Barbian K."/>
            <person name="Babar A."/>
            <person name="Rosenke K."/>
        </authorList>
    </citation>
    <scope>NUCLEOTIDE SEQUENCE</scope>
    <source>
        <strain evidence="1">86</strain>
    </source>
</reference>
<sequence length="110" mass="11994">MNNERTCKAVFLTLIAGRRQKDALLAALSESGVKLANTMYGKGTAKASYLQNVLGLIPEENKVIITGLVLKEKSCAVLDMLAEKFDFNKPNTGIAFTIPIETLSFSKREA</sequence>
<organism evidence="1">
    <name type="scientific">uncultured Eubacteriales bacterium</name>
    <dbReference type="NCBI Taxonomy" id="172733"/>
    <lineage>
        <taxon>Bacteria</taxon>
        <taxon>Bacillati</taxon>
        <taxon>Bacillota</taxon>
        <taxon>Clostridia</taxon>
        <taxon>Eubacteriales</taxon>
        <taxon>environmental samples</taxon>
    </lineage>
</organism>
<dbReference type="AlphaFoldDB" id="A0A212K216"/>
<accession>A0A212K216</accession>
<proteinExistence type="predicted"/>
<protein>
    <recommendedName>
        <fullName evidence="2">Nitrogen regulatory protein P-II</fullName>
    </recommendedName>
</protein>
<name>A0A212K216_9FIRM</name>
<evidence type="ECO:0008006" key="2">
    <source>
        <dbReference type="Google" id="ProtNLM"/>
    </source>
</evidence>